<evidence type="ECO:0000256" key="6">
    <source>
        <dbReference type="ARBA" id="ARBA00022884"/>
    </source>
</evidence>
<dbReference type="Pfam" id="PF22421">
    <property type="entry name" value="SYY_C-terminal"/>
    <property type="match status" value="1"/>
</dbReference>
<dbReference type="EMBL" id="LTBB01000005">
    <property type="protein sequence ID" value="KYH29108.1"/>
    <property type="molecule type" value="Genomic_DNA"/>
</dbReference>
<evidence type="ECO:0000256" key="5">
    <source>
        <dbReference type="ARBA" id="ARBA00022840"/>
    </source>
</evidence>
<keyword evidence="15" id="KW-1185">Reference proteome</keyword>
<dbReference type="GO" id="GO:0042803">
    <property type="term" value="F:protein homodimerization activity"/>
    <property type="evidence" value="ECO:0007669"/>
    <property type="project" value="UniProtKB-ARBA"/>
</dbReference>
<keyword evidence="2 11" id="KW-0963">Cytoplasm</keyword>
<dbReference type="Proteomes" id="UP000075374">
    <property type="component" value="Unassembled WGS sequence"/>
</dbReference>
<dbReference type="RefSeq" id="WP_061858114.1">
    <property type="nucleotide sequence ID" value="NZ_LTBB01000005.1"/>
</dbReference>
<comment type="subunit">
    <text evidence="11">Homodimer.</text>
</comment>
<evidence type="ECO:0000256" key="10">
    <source>
        <dbReference type="ARBA" id="ARBA00060965"/>
    </source>
</evidence>
<comment type="caution">
    <text evidence="14">The sequence shown here is derived from an EMBL/GenBank/DDBJ whole genome shotgun (WGS) entry which is preliminary data.</text>
</comment>
<dbReference type="GO" id="GO:0005524">
    <property type="term" value="F:ATP binding"/>
    <property type="evidence" value="ECO:0007669"/>
    <property type="project" value="UniProtKB-UniRule"/>
</dbReference>
<dbReference type="GO" id="GO:0003723">
    <property type="term" value="F:RNA binding"/>
    <property type="evidence" value="ECO:0007669"/>
    <property type="project" value="UniProtKB-KW"/>
</dbReference>
<feature type="binding site" evidence="11">
    <location>
        <position position="231"/>
    </location>
    <ligand>
        <name>ATP</name>
        <dbReference type="ChEBI" id="CHEBI:30616"/>
    </ligand>
</feature>
<dbReference type="PANTHER" id="PTHR11766">
    <property type="entry name" value="TYROSYL-TRNA SYNTHETASE"/>
    <property type="match status" value="1"/>
</dbReference>
<dbReference type="InterPro" id="IPR024107">
    <property type="entry name" value="Tyr-tRNA-ligase_bac_1"/>
</dbReference>
<evidence type="ECO:0000313" key="15">
    <source>
        <dbReference type="Proteomes" id="UP000075374"/>
    </source>
</evidence>
<dbReference type="PATRIC" id="fig|1121305.3.peg.1247"/>
<dbReference type="InterPro" id="IPR054608">
    <property type="entry name" value="SYY-like_C"/>
</dbReference>
<feature type="binding site" evidence="11">
    <location>
        <position position="168"/>
    </location>
    <ligand>
        <name>L-tyrosine</name>
        <dbReference type="ChEBI" id="CHEBI:58315"/>
    </ligand>
</feature>
<dbReference type="NCBIfam" id="TIGR00234">
    <property type="entry name" value="tyrS"/>
    <property type="match status" value="1"/>
</dbReference>
<dbReference type="Pfam" id="PF00579">
    <property type="entry name" value="tRNA-synt_1b"/>
    <property type="match status" value="1"/>
</dbReference>
<proteinExistence type="inferred from homology"/>
<dbReference type="FunFam" id="1.10.240.10:FF:000001">
    <property type="entry name" value="Tyrosine--tRNA ligase"/>
    <property type="match status" value="1"/>
</dbReference>
<evidence type="ECO:0000256" key="3">
    <source>
        <dbReference type="ARBA" id="ARBA00022598"/>
    </source>
</evidence>
<keyword evidence="3 11" id="KW-0436">Ligase</keyword>
<reference evidence="14 15" key="1">
    <citation type="submission" date="2016-02" db="EMBL/GenBank/DDBJ databases">
        <title>Genome sequence of Clostridium colicanis DSM 13634.</title>
        <authorList>
            <person name="Poehlein A."/>
            <person name="Daniel R."/>
        </authorList>
    </citation>
    <scope>NUCLEOTIDE SEQUENCE [LARGE SCALE GENOMIC DNA]</scope>
    <source>
        <strain evidence="14 15">DSM 13634</strain>
    </source>
</reference>
<organism evidence="14 15">
    <name type="scientific">Clostridium colicanis DSM 13634</name>
    <dbReference type="NCBI Taxonomy" id="1121305"/>
    <lineage>
        <taxon>Bacteria</taxon>
        <taxon>Bacillati</taxon>
        <taxon>Bacillota</taxon>
        <taxon>Clostridia</taxon>
        <taxon>Eubacteriales</taxon>
        <taxon>Clostridiaceae</taxon>
        <taxon>Clostridium</taxon>
    </lineage>
</organism>
<dbReference type="PROSITE" id="PS50889">
    <property type="entry name" value="S4"/>
    <property type="match status" value="1"/>
</dbReference>
<evidence type="ECO:0000313" key="14">
    <source>
        <dbReference type="EMBL" id="KYH29108.1"/>
    </source>
</evidence>
<dbReference type="InterPro" id="IPR001412">
    <property type="entry name" value="aa-tRNA-synth_I_CS"/>
</dbReference>
<dbReference type="InterPro" id="IPR014729">
    <property type="entry name" value="Rossmann-like_a/b/a_fold"/>
</dbReference>
<keyword evidence="6 12" id="KW-0694">RNA-binding</keyword>
<keyword evidence="4 11" id="KW-0547">Nucleotide-binding</keyword>
<evidence type="ECO:0000256" key="11">
    <source>
        <dbReference type="HAMAP-Rule" id="MF_02006"/>
    </source>
</evidence>
<feature type="binding site" evidence="11">
    <location>
        <position position="35"/>
    </location>
    <ligand>
        <name>L-tyrosine</name>
        <dbReference type="ChEBI" id="CHEBI:58315"/>
    </ligand>
</feature>
<dbReference type="HAMAP" id="MF_02006">
    <property type="entry name" value="Tyr_tRNA_synth_type1"/>
    <property type="match status" value="1"/>
</dbReference>
<dbReference type="PRINTS" id="PR01040">
    <property type="entry name" value="TRNASYNTHTYR"/>
</dbReference>
<protein>
    <recommendedName>
        <fullName evidence="11">Tyrosine--tRNA ligase</fullName>
        <ecNumber evidence="11">6.1.1.1</ecNumber>
    </recommendedName>
    <alternativeName>
        <fullName evidence="11">Tyrosyl-tRNA synthetase</fullName>
        <shortName evidence="11">TyrRS</shortName>
    </alternativeName>
</protein>
<feature type="domain" description="Tyrosine--tRNA ligase SYY-like C-terminal" evidence="13">
    <location>
        <begin position="325"/>
        <end position="402"/>
    </location>
</feature>
<dbReference type="InterPro" id="IPR036986">
    <property type="entry name" value="S4_RNA-bd_sf"/>
</dbReference>
<dbReference type="InterPro" id="IPR024088">
    <property type="entry name" value="Tyr-tRNA-ligase_bac-type"/>
</dbReference>
<dbReference type="Gene3D" id="3.40.50.620">
    <property type="entry name" value="HUPs"/>
    <property type="match status" value="1"/>
</dbReference>
<sequence>MENVFDILKERGYIKQTTHEDEIRKLLGKEKVTFYIGFDPTADSLHVGHFIALMFMSHMQRAGHRPIALVGGGTVMVGDPSGRTDMRKMLTKEEINCNVEKIKKQLKRFIDFEDGKAILANNADWLLDLNYVEFIREIGVHFSVNKMLTAECFKQRLERGLSFLEFNYMLMQGYDFLELNRRYGCIMQLGGDDQWSNMIAGMDLIRRKERKPAYAMTCTLLTNSEGKKMGKTQKGALWLDPEKTSPYEFYQYWRNVNDADVEKCLALLTFLPMDEVRRLGSLKDAAINEAKKVLAYEVTKLVHGEDEAKKAQSASEALFGGGTDMSNVPTIEISKEDLNKSLLDILLGGKAIPSKKEGRRLIDQGGLYMNDNKVEDPNLTLKEEDFKDGSVLVKRGKKNYYRIVIQ</sequence>
<comment type="similarity">
    <text evidence="10 11">Belongs to the class-I aminoacyl-tRNA synthetase family. TyrS type 1 subfamily.</text>
</comment>
<dbReference type="PROSITE" id="PS00178">
    <property type="entry name" value="AA_TRNA_LIGASE_I"/>
    <property type="match status" value="1"/>
</dbReference>
<dbReference type="CDD" id="cd00805">
    <property type="entry name" value="TyrRS_core"/>
    <property type="match status" value="1"/>
</dbReference>
<dbReference type="GO" id="GO:0006437">
    <property type="term" value="P:tyrosyl-tRNA aminoacylation"/>
    <property type="evidence" value="ECO:0007669"/>
    <property type="project" value="UniProtKB-UniRule"/>
</dbReference>
<comment type="catalytic activity">
    <reaction evidence="9 11">
        <text>tRNA(Tyr) + L-tyrosine + ATP = L-tyrosyl-tRNA(Tyr) + AMP + diphosphate + H(+)</text>
        <dbReference type="Rhea" id="RHEA:10220"/>
        <dbReference type="Rhea" id="RHEA-COMP:9706"/>
        <dbReference type="Rhea" id="RHEA-COMP:9707"/>
        <dbReference type="ChEBI" id="CHEBI:15378"/>
        <dbReference type="ChEBI" id="CHEBI:30616"/>
        <dbReference type="ChEBI" id="CHEBI:33019"/>
        <dbReference type="ChEBI" id="CHEBI:58315"/>
        <dbReference type="ChEBI" id="CHEBI:78442"/>
        <dbReference type="ChEBI" id="CHEBI:78536"/>
        <dbReference type="ChEBI" id="CHEBI:456215"/>
        <dbReference type="EC" id="6.1.1.1"/>
    </reaction>
</comment>
<evidence type="ECO:0000256" key="12">
    <source>
        <dbReference type="PROSITE-ProRule" id="PRU00182"/>
    </source>
</evidence>
<evidence type="ECO:0000256" key="2">
    <source>
        <dbReference type="ARBA" id="ARBA00022490"/>
    </source>
</evidence>
<evidence type="ECO:0000256" key="1">
    <source>
        <dbReference type="ARBA" id="ARBA00004496"/>
    </source>
</evidence>
<dbReference type="GO" id="GO:0005829">
    <property type="term" value="C:cytosol"/>
    <property type="evidence" value="ECO:0007669"/>
    <property type="project" value="TreeGrafter"/>
</dbReference>
<dbReference type="FunFam" id="3.40.50.620:FF:000008">
    <property type="entry name" value="Tyrosine--tRNA ligase"/>
    <property type="match status" value="1"/>
</dbReference>
<name>A0A151ANB2_9CLOT</name>
<dbReference type="InterPro" id="IPR002305">
    <property type="entry name" value="aa-tRNA-synth_Ic"/>
</dbReference>
<evidence type="ECO:0000259" key="13">
    <source>
        <dbReference type="Pfam" id="PF22421"/>
    </source>
</evidence>
<keyword evidence="7 11" id="KW-0648">Protein biosynthesis</keyword>
<dbReference type="SUPFAM" id="SSF55174">
    <property type="entry name" value="Alpha-L RNA-binding motif"/>
    <property type="match status" value="1"/>
</dbReference>
<dbReference type="SUPFAM" id="SSF52374">
    <property type="entry name" value="Nucleotidylyl transferase"/>
    <property type="match status" value="1"/>
</dbReference>
<evidence type="ECO:0000256" key="9">
    <source>
        <dbReference type="ARBA" id="ARBA00048248"/>
    </source>
</evidence>
<dbReference type="Gene3D" id="1.10.240.10">
    <property type="entry name" value="Tyrosyl-Transfer RNA Synthetase"/>
    <property type="match status" value="1"/>
</dbReference>
<dbReference type="AlphaFoldDB" id="A0A151ANB2"/>
<keyword evidence="8 11" id="KW-0030">Aminoacyl-tRNA synthetase</keyword>
<dbReference type="Gene3D" id="3.10.290.10">
    <property type="entry name" value="RNA-binding S4 domain"/>
    <property type="match status" value="1"/>
</dbReference>
<dbReference type="GO" id="GO:0004831">
    <property type="term" value="F:tyrosine-tRNA ligase activity"/>
    <property type="evidence" value="ECO:0007669"/>
    <property type="project" value="UniProtKB-UniRule"/>
</dbReference>
<dbReference type="STRING" id="1121305.CLCOL_12450"/>
<keyword evidence="5 11" id="KW-0067">ATP-binding</keyword>
<feature type="short sequence motif" description="'KMSKS' region" evidence="11">
    <location>
        <begin position="228"/>
        <end position="232"/>
    </location>
</feature>
<evidence type="ECO:0000256" key="7">
    <source>
        <dbReference type="ARBA" id="ARBA00022917"/>
    </source>
</evidence>
<comment type="subcellular location">
    <subcellularLocation>
        <location evidence="1 11">Cytoplasm</location>
    </subcellularLocation>
</comment>
<accession>A0A151ANB2</accession>
<feature type="short sequence motif" description="'HIGH' region" evidence="11">
    <location>
        <begin position="40"/>
        <end position="49"/>
    </location>
</feature>
<gene>
    <name evidence="11 14" type="primary">tyrS</name>
    <name evidence="14" type="ORF">CLCOL_12450</name>
</gene>
<dbReference type="EC" id="6.1.1.1" evidence="11"/>
<evidence type="ECO:0000256" key="8">
    <source>
        <dbReference type="ARBA" id="ARBA00023146"/>
    </source>
</evidence>
<evidence type="ECO:0000256" key="4">
    <source>
        <dbReference type="ARBA" id="ARBA00022741"/>
    </source>
</evidence>
<dbReference type="InterPro" id="IPR002307">
    <property type="entry name" value="Tyr-tRNA-ligase"/>
</dbReference>
<feature type="binding site" evidence="11">
    <location>
        <position position="172"/>
    </location>
    <ligand>
        <name>L-tyrosine</name>
        <dbReference type="ChEBI" id="CHEBI:58315"/>
    </ligand>
</feature>
<comment type="function">
    <text evidence="11">Catalyzes the attachment of tyrosine to tRNA(Tyr) in a two-step reaction: tyrosine is first activated by ATP to form Tyr-AMP and then transferred to the acceptor end of tRNA(Tyr).</text>
</comment>
<dbReference type="PANTHER" id="PTHR11766:SF0">
    <property type="entry name" value="TYROSINE--TRNA LIGASE, MITOCHONDRIAL"/>
    <property type="match status" value="1"/>
</dbReference>